<accession>A0A3M3XDF7</accession>
<feature type="region of interest" description="Disordered" evidence="2">
    <location>
        <begin position="213"/>
        <end position="255"/>
    </location>
</feature>
<dbReference type="AlphaFoldDB" id="A0A3M3XDF7"/>
<feature type="compositionally biased region" description="Polar residues" evidence="2">
    <location>
        <begin position="149"/>
        <end position="159"/>
    </location>
</feature>
<evidence type="ECO:0000256" key="1">
    <source>
        <dbReference type="SAM" id="Coils"/>
    </source>
</evidence>
<gene>
    <name evidence="3" type="ORF">NCTC10038_04547</name>
</gene>
<evidence type="ECO:0000313" key="3">
    <source>
        <dbReference type="EMBL" id="SQF93086.1"/>
    </source>
</evidence>
<evidence type="ECO:0000256" key="2">
    <source>
        <dbReference type="SAM" id="MobiDB-lite"/>
    </source>
</evidence>
<sequence length="301" mass="32884">MTSVNTQQQAPYPVGYEMFPAPASTDPEGSTEATGVSDTQPDPTPARQPVTPEQRGPFSSHRAIVNPKPPEAAETRQLAELTQKNNQLLAKLKALIEKFEPQVQRLLQQALNLTQQLNASDKPAPDASVTPASQPDTRLDDERQVAPPETSSPLDTQVSEPDPSRSVDVLTRENDEFRHMVKQAFEQFQLMLARLLQLIGSLAHRIDTMNLPPIPAEKTDPAKSVPAGGVQPETPASTPSEVSVPDNEPTASVSQTIEALKKENQELEGGLDEATDHYEKLISQLQQQIDDLVKKADGQKK</sequence>
<feature type="region of interest" description="Disordered" evidence="2">
    <location>
        <begin position="118"/>
        <end position="167"/>
    </location>
</feature>
<name>A0A3M3XDF7_PSEFL</name>
<dbReference type="EMBL" id="LS483372">
    <property type="protein sequence ID" value="SQF93086.1"/>
    <property type="molecule type" value="Genomic_DNA"/>
</dbReference>
<evidence type="ECO:0000313" key="4">
    <source>
        <dbReference type="Proteomes" id="UP000248640"/>
    </source>
</evidence>
<protein>
    <submittedName>
        <fullName evidence="3">Uncharacterized protein</fullName>
    </submittedName>
</protein>
<feature type="compositionally biased region" description="Polar residues" evidence="2">
    <location>
        <begin position="27"/>
        <end position="41"/>
    </location>
</feature>
<feature type="compositionally biased region" description="Polar residues" evidence="2">
    <location>
        <begin position="1"/>
        <end position="10"/>
    </location>
</feature>
<feature type="region of interest" description="Disordered" evidence="2">
    <location>
        <begin position="1"/>
        <end position="79"/>
    </location>
</feature>
<keyword evidence="1" id="KW-0175">Coiled coil</keyword>
<dbReference type="Proteomes" id="UP000248640">
    <property type="component" value="Chromosome 1"/>
</dbReference>
<proteinExistence type="predicted"/>
<reference evidence="3 4" key="1">
    <citation type="submission" date="2018-06" db="EMBL/GenBank/DDBJ databases">
        <authorList>
            <consortium name="Pathogen Informatics"/>
            <person name="Doyle S."/>
        </authorList>
    </citation>
    <scope>NUCLEOTIDE SEQUENCE [LARGE SCALE GENOMIC DNA]</scope>
    <source>
        <strain evidence="3 4">NCTC10038</strain>
    </source>
</reference>
<feature type="coiled-coil region" evidence="1">
    <location>
        <begin position="257"/>
        <end position="295"/>
    </location>
</feature>
<organism evidence="3 4">
    <name type="scientific">Pseudomonas fluorescens</name>
    <dbReference type="NCBI Taxonomy" id="294"/>
    <lineage>
        <taxon>Bacteria</taxon>
        <taxon>Pseudomonadati</taxon>
        <taxon>Pseudomonadota</taxon>
        <taxon>Gammaproteobacteria</taxon>
        <taxon>Pseudomonadales</taxon>
        <taxon>Pseudomonadaceae</taxon>
        <taxon>Pseudomonas</taxon>
    </lineage>
</organism>